<accession>A0ABP6NSG1</accession>
<evidence type="ECO:0000313" key="2">
    <source>
        <dbReference type="Proteomes" id="UP001500320"/>
    </source>
</evidence>
<evidence type="ECO:0000313" key="1">
    <source>
        <dbReference type="EMBL" id="GAA3155670.1"/>
    </source>
</evidence>
<reference evidence="2" key="1">
    <citation type="journal article" date="2019" name="Int. J. Syst. Evol. Microbiol.">
        <title>The Global Catalogue of Microorganisms (GCM) 10K type strain sequencing project: providing services to taxonomists for standard genome sequencing and annotation.</title>
        <authorList>
            <consortium name="The Broad Institute Genomics Platform"/>
            <consortium name="The Broad Institute Genome Sequencing Center for Infectious Disease"/>
            <person name="Wu L."/>
            <person name="Ma J."/>
        </authorList>
    </citation>
    <scope>NUCLEOTIDE SEQUENCE [LARGE SCALE GENOMIC DNA]</scope>
    <source>
        <strain evidence="2">JCM 9373</strain>
    </source>
</reference>
<gene>
    <name evidence="1" type="ORF">GCM10010466_53260</name>
</gene>
<dbReference type="RefSeq" id="WP_344864114.1">
    <property type="nucleotide sequence ID" value="NZ_BAAAUT010000051.1"/>
</dbReference>
<name>A0ABP6NSG1_9ACTN</name>
<comment type="caution">
    <text evidence="1">The sequence shown here is derived from an EMBL/GenBank/DDBJ whole genome shotgun (WGS) entry which is preliminary data.</text>
</comment>
<protein>
    <submittedName>
        <fullName evidence="1">Uncharacterized protein</fullName>
    </submittedName>
</protein>
<keyword evidence="2" id="KW-1185">Reference proteome</keyword>
<proteinExistence type="predicted"/>
<organism evidence="1 2">
    <name type="scientific">Planomonospora alba</name>
    <dbReference type="NCBI Taxonomy" id="161354"/>
    <lineage>
        <taxon>Bacteria</taxon>
        <taxon>Bacillati</taxon>
        <taxon>Actinomycetota</taxon>
        <taxon>Actinomycetes</taxon>
        <taxon>Streptosporangiales</taxon>
        <taxon>Streptosporangiaceae</taxon>
        <taxon>Planomonospora</taxon>
    </lineage>
</organism>
<dbReference type="EMBL" id="BAAAUT010000051">
    <property type="protein sequence ID" value="GAA3155670.1"/>
    <property type="molecule type" value="Genomic_DNA"/>
</dbReference>
<sequence length="97" mass="11052">MGVVHRPRTAWDSARVFVAAAECDVYWWLTGEVGRRLGLAYQESLARTRLRVQRRGDAVPAEAGAWRARLEDLLHDRPDLTPVLLRLTEETAARLSR</sequence>
<dbReference type="Proteomes" id="UP001500320">
    <property type="component" value="Unassembled WGS sequence"/>
</dbReference>